<name>X7ZTI7_MYCKA</name>
<evidence type="ECO:0000313" key="2">
    <source>
        <dbReference type="Proteomes" id="UP000020561"/>
    </source>
</evidence>
<reference evidence="1 2" key="1">
    <citation type="submission" date="2013-12" db="EMBL/GenBank/DDBJ databases">
        <authorList>
            <person name="Brown-Elliot B."/>
            <person name="Wallace R."/>
            <person name="Lenaerts A."/>
            <person name="Ordway D."/>
            <person name="DeGroote M.A."/>
            <person name="Parker T."/>
            <person name="Sizemore C."/>
            <person name="Tallon L.J."/>
            <person name="Sadzewicz L.K."/>
            <person name="Sengamalay N."/>
            <person name="Fraser C.M."/>
            <person name="Hine E."/>
            <person name="Shefchek K.A."/>
            <person name="Das S.P."/>
            <person name="Tettelin H."/>
        </authorList>
    </citation>
    <scope>NUCLEOTIDE SEQUENCE [LARGE SCALE GENOMIC DNA]</scope>
    <source>
        <strain evidence="1 2">662</strain>
    </source>
</reference>
<gene>
    <name evidence="1" type="ORF">I545_0011</name>
</gene>
<evidence type="ECO:0000313" key="1">
    <source>
        <dbReference type="EMBL" id="EUA22023.1"/>
    </source>
</evidence>
<sequence>MTYTTMAVARRYQHPDHHGLSIHDPAGGEPGRILRSGSHTANSIAAIPRGERWAGIFAGR</sequence>
<dbReference type="EMBL" id="JAOA01000001">
    <property type="protein sequence ID" value="EUA22023.1"/>
    <property type="molecule type" value="Genomic_DNA"/>
</dbReference>
<comment type="caution">
    <text evidence="1">The sequence shown here is derived from an EMBL/GenBank/DDBJ whole genome shotgun (WGS) entry which is preliminary data.</text>
</comment>
<organism evidence="1 2">
    <name type="scientific">Mycobacterium kansasii 662</name>
    <dbReference type="NCBI Taxonomy" id="1299326"/>
    <lineage>
        <taxon>Bacteria</taxon>
        <taxon>Bacillati</taxon>
        <taxon>Actinomycetota</taxon>
        <taxon>Actinomycetes</taxon>
        <taxon>Mycobacteriales</taxon>
        <taxon>Mycobacteriaceae</taxon>
        <taxon>Mycobacterium</taxon>
    </lineage>
</organism>
<dbReference type="AlphaFoldDB" id="X7ZTI7"/>
<protein>
    <submittedName>
        <fullName evidence="1">Uncharacterized protein</fullName>
    </submittedName>
</protein>
<dbReference type="Proteomes" id="UP000020561">
    <property type="component" value="Unassembled WGS sequence"/>
</dbReference>
<proteinExistence type="predicted"/>
<accession>X7ZTI7</accession>